<dbReference type="Pfam" id="PF05147">
    <property type="entry name" value="LANC_like"/>
    <property type="match status" value="1"/>
</dbReference>
<accession>A0A841H757</accession>
<dbReference type="InterPro" id="IPR012341">
    <property type="entry name" value="6hp_glycosidase-like_sf"/>
</dbReference>
<dbReference type="SUPFAM" id="SSF158745">
    <property type="entry name" value="LanC-like"/>
    <property type="match status" value="1"/>
</dbReference>
<feature type="domain" description="Lantibiotic biosynthesis protein dehydration" evidence="2">
    <location>
        <begin position="234"/>
        <end position="605"/>
    </location>
</feature>
<dbReference type="SMART" id="SM01260">
    <property type="entry name" value="LANC_like"/>
    <property type="match status" value="1"/>
</dbReference>
<dbReference type="GO" id="GO:0031179">
    <property type="term" value="P:peptide modification"/>
    <property type="evidence" value="ECO:0007669"/>
    <property type="project" value="InterPro"/>
</dbReference>
<dbReference type="Gene3D" id="1.50.10.10">
    <property type="match status" value="1"/>
</dbReference>
<dbReference type="Pfam" id="PF13575">
    <property type="entry name" value="DUF4135"/>
    <property type="match status" value="1"/>
</dbReference>
<dbReference type="AlphaFoldDB" id="A0A841H757"/>
<sequence length="1083" mass="115716">MTLAWPAAQTVDDSLRPRGNRVDDSDLRRMAAGAAPLFDRIGGPYEAVPGTEAAARRNLAAWRDTLARGDEAFARRLAWDGLSEESVLPALGPVRLRDGMPLPAWAEDLRHILEAVERFDPAAAPPRDAAELAVPFEDAMAPFVASAAEAVRARTSVAALGPAAWGALERALLHRLFTLCAHTLQPEFTVFRHGRLSALDRLAQTMSGDVRRDVYDEFVAGLRAGGWRRTLLDYPVLGRLIVTVWRQWVDTTAELADRLAADAAALAAEFGAEGRVSTLRASLSDAHRGGRMVAVLAFDNGVRVVYKPRPVSGERVWEELLRRFEDVAPGGELRPAHAVDRGGYGWMECMDARPCATEGEAEDYHERLGIILALTYALGTNDCHYENLVAAGAFPVLVDLETLMHPVHASPVDGVDFKMSLAESVLRTGLLPFWMQSDDGRAFDISAVGAVESQPARQASPRWNHPNTDLMALEFTAVKLAPGQNVPRLEGRTLTPEAYAEAVARGFHRAYEAARVRLPALLAEDGELGEIRRLRLRLLLRPTFGYALALQGATEPDALRDAVVRSIRIDAMAQPFVEEERRPAGWPLLRAERAALEQQDCPHFVAPVGSSLVETEFGPAAGIVAASCLDDLDARLARLSDRDRRRQAGIVLAALDSRGAADEHAPAAPAEDFHPARPAGEGGDALLDGAVRIGAEIMDAAVPGPSGAPYWLCLHRMASLGKLRVESVNVDLFEGRAGIALFLAALAKVTGDPAPRAMVQALFRPLEDEARLLLPAPARAGMLLNGITGLAGLLYGAPAAATLLGEPLAARGVADAVLEWMGPDRIHLESAPDLFGGHAGSIVSLLHAARLPGMERALEYAAARGDHLLATRTGTGPRAWAGEDGTMLTGLSHGAAGIALALLRLADATGDARYRDAAVEAMAWENARFSAEAGNWPDLRAVDGAPAFADAWCHGGPGIAASRLVALAQGAGDDALRDVRAGVEVARRAELGAVDHVCCGGMGRALLLFEAGRALREDALRDEGRGRAAQIVARADARGGYGLWRRYDGFLAFPGLFQGLSGIGHALLRMAAPEHVPSLLVLE</sequence>
<dbReference type="NCBIfam" id="TIGR03897">
    <property type="entry name" value="lanti_2_LanM"/>
    <property type="match status" value="1"/>
</dbReference>
<evidence type="ECO:0000313" key="4">
    <source>
        <dbReference type="Proteomes" id="UP000582837"/>
    </source>
</evidence>
<gene>
    <name evidence="3" type="ORF">HNQ61_005496</name>
</gene>
<evidence type="ECO:0000313" key="3">
    <source>
        <dbReference type="EMBL" id="MBB6073818.1"/>
    </source>
</evidence>
<dbReference type="EMBL" id="JACHIA010000030">
    <property type="protein sequence ID" value="MBB6073818.1"/>
    <property type="molecule type" value="Genomic_DNA"/>
</dbReference>
<proteinExistence type="predicted"/>
<keyword evidence="1" id="KW-0862">Zinc</keyword>
<evidence type="ECO:0000256" key="1">
    <source>
        <dbReference type="PIRSR" id="PIRSR607822-1"/>
    </source>
</evidence>
<name>A0A841H757_9BACT</name>
<dbReference type="InterPro" id="IPR017146">
    <property type="entry name" value="Lanti_2_LanM"/>
</dbReference>
<reference evidence="3 4" key="1">
    <citation type="submission" date="2020-08" db="EMBL/GenBank/DDBJ databases">
        <title>Genomic Encyclopedia of Type Strains, Phase IV (KMG-IV): sequencing the most valuable type-strain genomes for metagenomic binning, comparative biology and taxonomic classification.</title>
        <authorList>
            <person name="Goeker M."/>
        </authorList>
    </citation>
    <scope>NUCLEOTIDE SEQUENCE [LARGE SCALE GENOMIC DNA]</scope>
    <source>
        <strain evidence="3 4">DSM 29007</strain>
    </source>
</reference>
<keyword evidence="4" id="KW-1185">Reference proteome</keyword>
<dbReference type="CDD" id="cd04792">
    <property type="entry name" value="LanM-like"/>
    <property type="match status" value="1"/>
</dbReference>
<organism evidence="3 4">
    <name type="scientific">Longimicrobium terrae</name>
    <dbReference type="NCBI Taxonomy" id="1639882"/>
    <lineage>
        <taxon>Bacteria</taxon>
        <taxon>Pseudomonadati</taxon>
        <taxon>Gemmatimonadota</taxon>
        <taxon>Longimicrobiia</taxon>
        <taxon>Longimicrobiales</taxon>
        <taxon>Longimicrobiaceae</taxon>
        <taxon>Longimicrobium</taxon>
    </lineage>
</organism>
<feature type="binding site" evidence="1">
    <location>
        <position position="953"/>
    </location>
    <ligand>
        <name>Zn(2+)</name>
        <dbReference type="ChEBI" id="CHEBI:29105"/>
    </ligand>
</feature>
<dbReference type="InterPro" id="IPR007822">
    <property type="entry name" value="LANC-like"/>
</dbReference>
<dbReference type="PRINTS" id="PR01950">
    <property type="entry name" value="LANCSUPER"/>
</dbReference>
<evidence type="ECO:0000259" key="2">
    <source>
        <dbReference type="Pfam" id="PF13575"/>
    </source>
</evidence>
<comment type="caution">
    <text evidence="3">The sequence shown here is derived from an EMBL/GenBank/DDBJ whole genome shotgun (WGS) entry which is preliminary data.</text>
</comment>
<protein>
    <submittedName>
        <fullName evidence="3">Type 2 lantibiotic biosynthesis protein LanM</fullName>
    </submittedName>
</protein>
<dbReference type="GO" id="GO:0005975">
    <property type="term" value="P:carbohydrate metabolic process"/>
    <property type="evidence" value="ECO:0007669"/>
    <property type="project" value="InterPro"/>
</dbReference>
<dbReference type="RefSeq" id="WP_170040221.1">
    <property type="nucleotide sequence ID" value="NZ_JABDTL010000002.1"/>
</dbReference>
<keyword evidence="1" id="KW-0479">Metal-binding</keyword>
<dbReference type="Proteomes" id="UP000582837">
    <property type="component" value="Unassembled WGS sequence"/>
</dbReference>
<dbReference type="InterPro" id="IPR025410">
    <property type="entry name" value="Lant_dehyd"/>
</dbReference>
<dbReference type="PIRSF" id="PIRSF037228">
    <property type="entry name" value="Lant_mod_RumM"/>
    <property type="match status" value="1"/>
</dbReference>
<dbReference type="GO" id="GO:0046872">
    <property type="term" value="F:metal ion binding"/>
    <property type="evidence" value="ECO:0007669"/>
    <property type="project" value="UniProtKB-KW"/>
</dbReference>